<feature type="transmembrane region" description="Helical" evidence="6">
    <location>
        <begin position="242"/>
        <end position="262"/>
    </location>
</feature>
<keyword evidence="5 6" id="KW-0472">Membrane</keyword>
<dbReference type="CDD" id="cd03155">
    <property type="entry name" value="CD151_like_LEL"/>
    <property type="match status" value="1"/>
</dbReference>
<evidence type="ECO:0000313" key="8">
    <source>
        <dbReference type="Proteomes" id="UP000005237"/>
    </source>
</evidence>
<evidence type="ECO:0000256" key="2">
    <source>
        <dbReference type="ARBA" id="ARBA00006840"/>
    </source>
</evidence>
<dbReference type="PANTHER" id="PTHR19282:SF516">
    <property type="entry name" value="TETRASPANIN"/>
    <property type="match status" value="1"/>
</dbReference>
<keyword evidence="4 6" id="KW-1133">Transmembrane helix</keyword>
<evidence type="ECO:0000313" key="7">
    <source>
        <dbReference type="EnsemblMetazoa" id="CJA10560b.1"/>
    </source>
</evidence>
<feature type="transmembrane region" description="Helical" evidence="6">
    <location>
        <begin position="41"/>
        <end position="63"/>
    </location>
</feature>
<dbReference type="PANTHER" id="PTHR19282">
    <property type="entry name" value="TETRASPANIN"/>
    <property type="match status" value="1"/>
</dbReference>
<dbReference type="PIRSF" id="PIRSF002419">
    <property type="entry name" value="Tetraspanin"/>
    <property type="match status" value="1"/>
</dbReference>
<dbReference type="EnsemblMetazoa" id="CJA10560b.1">
    <property type="protein sequence ID" value="CJA10560b.1"/>
    <property type="gene ID" value="WBGene00129764"/>
</dbReference>
<dbReference type="InterPro" id="IPR018499">
    <property type="entry name" value="Tetraspanin/Peripherin"/>
</dbReference>
<evidence type="ECO:0000256" key="5">
    <source>
        <dbReference type="ARBA" id="ARBA00023136"/>
    </source>
</evidence>
<dbReference type="Proteomes" id="UP000005237">
    <property type="component" value="Unassembled WGS sequence"/>
</dbReference>
<keyword evidence="8" id="KW-1185">Reference proteome</keyword>
<comment type="subcellular location">
    <subcellularLocation>
        <location evidence="1 6">Membrane</location>
        <topology evidence="1 6">Multi-pass membrane protein</topology>
    </subcellularLocation>
</comment>
<sequence>MNHYLKYVSPAMRPVPQHRGHAARNRRSKRCSGCCSKCQLFVSYLLVIIGILFLALASWLFFFRGDLIPLIHSHFYRNCIHLAVACGFFNIIIGFLVHSAVNNRCALVFYLLILIFSMILEGCLVYFTFSYHATYIQELNVSLPSDMLNKYGHEDQITAAINFMQRDGKCCGSNAFNDWPKPEVEDHYLPYAKTVHLRVQYVPDSCCKATHQRKGCALSDSPNNIFYKGCLPFLKEEVYNNLNFLFTVTGASLLLHVFNLFFGCCACFKSDEDDDEDPFKDYDQEMHLFD</sequence>
<dbReference type="Gene3D" id="1.10.1450.10">
    <property type="entry name" value="Tetraspanin"/>
    <property type="match status" value="1"/>
</dbReference>
<name>A0A8R1DSC7_CAEJA</name>
<evidence type="ECO:0000256" key="3">
    <source>
        <dbReference type="ARBA" id="ARBA00022692"/>
    </source>
</evidence>
<organism evidence="7 8">
    <name type="scientific">Caenorhabditis japonica</name>
    <dbReference type="NCBI Taxonomy" id="281687"/>
    <lineage>
        <taxon>Eukaryota</taxon>
        <taxon>Metazoa</taxon>
        <taxon>Ecdysozoa</taxon>
        <taxon>Nematoda</taxon>
        <taxon>Chromadorea</taxon>
        <taxon>Rhabditida</taxon>
        <taxon>Rhabditina</taxon>
        <taxon>Rhabditomorpha</taxon>
        <taxon>Rhabditoidea</taxon>
        <taxon>Rhabditidae</taxon>
        <taxon>Peloderinae</taxon>
        <taxon>Caenorhabditis</taxon>
    </lineage>
</organism>
<dbReference type="Pfam" id="PF00335">
    <property type="entry name" value="Tetraspanin"/>
    <property type="match status" value="1"/>
</dbReference>
<dbReference type="AlphaFoldDB" id="A0A8R1DSC7"/>
<proteinExistence type="inferred from homology"/>
<dbReference type="InterPro" id="IPR008952">
    <property type="entry name" value="Tetraspanin_EC2_sf"/>
</dbReference>
<keyword evidence="3 6" id="KW-0812">Transmembrane</keyword>
<reference evidence="7" key="2">
    <citation type="submission" date="2022-06" db="UniProtKB">
        <authorList>
            <consortium name="EnsemblMetazoa"/>
        </authorList>
    </citation>
    <scope>IDENTIFICATION</scope>
    <source>
        <strain evidence="7">DF5081</strain>
    </source>
</reference>
<dbReference type="SUPFAM" id="SSF48652">
    <property type="entry name" value="Tetraspanin"/>
    <property type="match status" value="1"/>
</dbReference>
<comment type="similarity">
    <text evidence="2 6">Belongs to the tetraspanin (TM4SF) family.</text>
</comment>
<evidence type="ECO:0000256" key="1">
    <source>
        <dbReference type="ARBA" id="ARBA00004141"/>
    </source>
</evidence>
<evidence type="ECO:0000256" key="6">
    <source>
        <dbReference type="RuleBase" id="RU361218"/>
    </source>
</evidence>
<feature type="transmembrane region" description="Helical" evidence="6">
    <location>
        <begin position="107"/>
        <end position="129"/>
    </location>
</feature>
<dbReference type="GO" id="GO:0005886">
    <property type="term" value="C:plasma membrane"/>
    <property type="evidence" value="ECO:0007669"/>
    <property type="project" value="TreeGrafter"/>
</dbReference>
<accession>A0A8R1DSC7</accession>
<dbReference type="InterPro" id="IPR000301">
    <property type="entry name" value="Tetraspanin_animals"/>
</dbReference>
<feature type="transmembrane region" description="Helical" evidence="6">
    <location>
        <begin position="75"/>
        <end position="101"/>
    </location>
</feature>
<reference evidence="8" key="1">
    <citation type="submission" date="2010-08" db="EMBL/GenBank/DDBJ databases">
        <authorList>
            <consortium name="Caenorhabditis japonica Sequencing Consortium"/>
            <person name="Wilson R.K."/>
        </authorList>
    </citation>
    <scope>NUCLEOTIDE SEQUENCE [LARGE SCALE GENOMIC DNA]</scope>
    <source>
        <strain evidence="8">DF5081</strain>
    </source>
</reference>
<evidence type="ECO:0000256" key="4">
    <source>
        <dbReference type="ARBA" id="ARBA00022989"/>
    </source>
</evidence>
<protein>
    <recommendedName>
        <fullName evidence="6">Tetraspanin</fullName>
    </recommendedName>
</protein>